<evidence type="ECO:0000313" key="6">
    <source>
        <dbReference type="Proteomes" id="UP001295740"/>
    </source>
</evidence>
<comment type="caution">
    <text evidence="5">The sequence shown here is derived from an EMBL/GenBank/DDBJ whole genome shotgun (WGS) entry which is preliminary data.</text>
</comment>
<dbReference type="InterPro" id="IPR036291">
    <property type="entry name" value="NAD(P)-bd_dom_sf"/>
</dbReference>
<dbReference type="PROSITE" id="PS00061">
    <property type="entry name" value="ADH_SHORT"/>
    <property type="match status" value="1"/>
</dbReference>
<evidence type="ECO:0000256" key="4">
    <source>
        <dbReference type="RuleBase" id="RU000363"/>
    </source>
</evidence>
<name>A0AAI8V827_9PEZI</name>
<dbReference type="EMBL" id="CAUWAG010000003">
    <property type="protein sequence ID" value="CAJ2500074.1"/>
    <property type="molecule type" value="Genomic_DNA"/>
</dbReference>
<dbReference type="PRINTS" id="PR00081">
    <property type="entry name" value="GDHRDH"/>
</dbReference>
<gene>
    <name evidence="5" type="ORF">KHLLAP_LOCUS542</name>
</gene>
<dbReference type="PANTHER" id="PTHR43976:SF16">
    <property type="entry name" value="SHORT-CHAIN DEHYDROGENASE_REDUCTASE FAMILY PROTEIN"/>
    <property type="match status" value="1"/>
</dbReference>
<reference evidence="5" key="1">
    <citation type="submission" date="2023-10" db="EMBL/GenBank/DDBJ databases">
        <authorList>
            <person name="Hackl T."/>
        </authorList>
    </citation>
    <scope>NUCLEOTIDE SEQUENCE</scope>
</reference>
<evidence type="ECO:0000256" key="1">
    <source>
        <dbReference type="ARBA" id="ARBA00006484"/>
    </source>
</evidence>
<dbReference type="PRINTS" id="PR00080">
    <property type="entry name" value="SDRFAMILY"/>
</dbReference>
<keyword evidence="6" id="KW-1185">Reference proteome</keyword>
<dbReference type="Proteomes" id="UP001295740">
    <property type="component" value="Unassembled WGS sequence"/>
</dbReference>
<dbReference type="AlphaFoldDB" id="A0AAI8V827"/>
<organism evidence="5 6">
    <name type="scientific">Anthostomella pinea</name>
    <dbReference type="NCBI Taxonomy" id="933095"/>
    <lineage>
        <taxon>Eukaryota</taxon>
        <taxon>Fungi</taxon>
        <taxon>Dikarya</taxon>
        <taxon>Ascomycota</taxon>
        <taxon>Pezizomycotina</taxon>
        <taxon>Sordariomycetes</taxon>
        <taxon>Xylariomycetidae</taxon>
        <taxon>Xylariales</taxon>
        <taxon>Xylariaceae</taxon>
        <taxon>Anthostomella</taxon>
    </lineage>
</organism>
<protein>
    <submittedName>
        <fullName evidence="5">Uu.00g029270.m01.CDS01</fullName>
    </submittedName>
</protein>
<dbReference type="InterPro" id="IPR020904">
    <property type="entry name" value="Sc_DH/Rdtase_CS"/>
</dbReference>
<proteinExistence type="inferred from homology"/>
<dbReference type="PANTHER" id="PTHR43976">
    <property type="entry name" value="SHORT CHAIN DEHYDROGENASE"/>
    <property type="match status" value="1"/>
</dbReference>
<dbReference type="SUPFAM" id="SSF51735">
    <property type="entry name" value="NAD(P)-binding Rossmann-fold domains"/>
    <property type="match status" value="1"/>
</dbReference>
<evidence type="ECO:0000256" key="3">
    <source>
        <dbReference type="ARBA" id="ARBA00023002"/>
    </source>
</evidence>
<dbReference type="Gene3D" id="3.40.50.720">
    <property type="entry name" value="NAD(P)-binding Rossmann-like Domain"/>
    <property type="match status" value="1"/>
</dbReference>
<dbReference type="GO" id="GO:0016491">
    <property type="term" value="F:oxidoreductase activity"/>
    <property type="evidence" value="ECO:0007669"/>
    <property type="project" value="UniProtKB-KW"/>
</dbReference>
<keyword evidence="3" id="KW-0560">Oxidoreductase</keyword>
<dbReference type="Pfam" id="PF00106">
    <property type="entry name" value="adh_short"/>
    <property type="match status" value="1"/>
</dbReference>
<sequence>MGGNVWFISGASSGFGKHIAQEALSRGDAVIATSRKGTTLKDLEAAGALLLDLDVTSDDATIQVAFQAAGDKHGAITHFVNAAGYILTGAIEAISAQEAFDSFNNNVLGVMNMSRNQVAYLRPRRAGGVIANFGSVGSWYGGAAFAHYAAAKWAVSGFTESLHEEVKEFGIRATVIEPGYFRTGFLNEGGGNCRSPRNEMRDEYTGTGVAGVMDFLGQANRNQPGDVVKAARIIVDVLTGTGVAAGKEFPIRLLLGPDCVRDVKAKMARTEALIREWEPTITSTDHEDVKKA</sequence>
<comment type="similarity">
    <text evidence="1 4">Belongs to the short-chain dehydrogenases/reductases (SDR) family.</text>
</comment>
<dbReference type="InterPro" id="IPR051911">
    <property type="entry name" value="SDR_oxidoreductase"/>
</dbReference>
<accession>A0AAI8V827</accession>
<dbReference type="InterPro" id="IPR002347">
    <property type="entry name" value="SDR_fam"/>
</dbReference>
<evidence type="ECO:0000256" key="2">
    <source>
        <dbReference type="ARBA" id="ARBA00022857"/>
    </source>
</evidence>
<keyword evidence="2" id="KW-0521">NADP</keyword>
<evidence type="ECO:0000313" key="5">
    <source>
        <dbReference type="EMBL" id="CAJ2500074.1"/>
    </source>
</evidence>